<evidence type="ECO:0000259" key="11">
    <source>
        <dbReference type="PROSITE" id="PS52015"/>
    </source>
</evidence>
<dbReference type="Proteomes" id="UP000029998">
    <property type="component" value="Unassembled WGS sequence"/>
</dbReference>
<dbReference type="STRING" id="1385517.N800_07955"/>
<sequence length="236" mass="25818">MSATTWAEVEPALAPATHTATGTCPPPMNRPPIYPVAMMRSGKGGTVLVNVATDACGRVVDAQVKRSSGVAMLDEAAITAARLWVLTPEQRAKQVDGRVEREVSFAMDKTVRSVSYAPLDWPRTHRRPRYELEPLEAFATARDASDAMKVDVADTIKPPYPLQSTFFRNRAASPQHEYWMFIYKAGAPTVAARYRLAGGEDDPLVKLALVCDGTPDACDQARAFLLRGLPFAKAQR</sequence>
<evidence type="ECO:0000256" key="4">
    <source>
        <dbReference type="ARBA" id="ARBA00022475"/>
    </source>
</evidence>
<keyword evidence="8" id="KW-1133">Transmembrane helix</keyword>
<dbReference type="PROSITE" id="PS52015">
    <property type="entry name" value="TONB_CTD"/>
    <property type="match status" value="1"/>
</dbReference>
<dbReference type="AlphaFoldDB" id="A0A0A0ESX7"/>
<organism evidence="12 13">
    <name type="scientific">Lysobacter daejeonensis GH1-9</name>
    <dbReference type="NCBI Taxonomy" id="1385517"/>
    <lineage>
        <taxon>Bacteria</taxon>
        <taxon>Pseudomonadati</taxon>
        <taxon>Pseudomonadota</taxon>
        <taxon>Gammaproteobacteria</taxon>
        <taxon>Lysobacterales</taxon>
        <taxon>Lysobacteraceae</taxon>
        <taxon>Aerolutibacter</taxon>
    </lineage>
</organism>
<dbReference type="SUPFAM" id="SSF74653">
    <property type="entry name" value="TolA/TonB C-terminal domain"/>
    <property type="match status" value="1"/>
</dbReference>
<feature type="domain" description="TonB C-terminal" evidence="11">
    <location>
        <begin position="19"/>
        <end position="114"/>
    </location>
</feature>
<evidence type="ECO:0000256" key="1">
    <source>
        <dbReference type="ARBA" id="ARBA00004383"/>
    </source>
</evidence>
<dbReference type="InterPro" id="IPR037682">
    <property type="entry name" value="TonB_C"/>
</dbReference>
<dbReference type="GO" id="GO:0098797">
    <property type="term" value="C:plasma membrane protein complex"/>
    <property type="evidence" value="ECO:0007669"/>
    <property type="project" value="TreeGrafter"/>
</dbReference>
<accession>A0A0A0ESX7</accession>
<keyword evidence="13" id="KW-1185">Reference proteome</keyword>
<keyword evidence="6" id="KW-0812">Transmembrane</keyword>
<evidence type="ECO:0000256" key="10">
    <source>
        <dbReference type="SAM" id="MobiDB-lite"/>
    </source>
</evidence>
<evidence type="ECO:0000256" key="2">
    <source>
        <dbReference type="ARBA" id="ARBA00006555"/>
    </source>
</evidence>
<dbReference type="GO" id="GO:0031992">
    <property type="term" value="F:energy transducer activity"/>
    <property type="evidence" value="ECO:0007669"/>
    <property type="project" value="TreeGrafter"/>
</dbReference>
<evidence type="ECO:0000256" key="9">
    <source>
        <dbReference type="ARBA" id="ARBA00023136"/>
    </source>
</evidence>
<dbReference type="eggNOG" id="COG0810">
    <property type="taxonomic scope" value="Bacteria"/>
</dbReference>
<reference evidence="12 13" key="1">
    <citation type="submission" date="2013-08" db="EMBL/GenBank/DDBJ databases">
        <title>Genome sequencing of Lysobacter.</title>
        <authorList>
            <person name="Zhang S."/>
            <person name="Wang G."/>
        </authorList>
    </citation>
    <scope>NUCLEOTIDE SEQUENCE [LARGE SCALE GENOMIC DNA]</scope>
    <source>
        <strain evidence="12 13">GH1-9</strain>
    </source>
</reference>
<keyword evidence="5" id="KW-0997">Cell inner membrane</keyword>
<gene>
    <name evidence="12" type="ORF">N800_07955</name>
</gene>
<evidence type="ECO:0000256" key="8">
    <source>
        <dbReference type="ARBA" id="ARBA00022989"/>
    </source>
</evidence>
<dbReference type="NCBIfam" id="TIGR01352">
    <property type="entry name" value="tonB_Cterm"/>
    <property type="match status" value="1"/>
</dbReference>
<evidence type="ECO:0000256" key="6">
    <source>
        <dbReference type="ARBA" id="ARBA00022692"/>
    </source>
</evidence>
<keyword evidence="3" id="KW-0813">Transport</keyword>
<keyword evidence="9" id="KW-0472">Membrane</keyword>
<dbReference type="Gene3D" id="3.30.1150.10">
    <property type="match status" value="1"/>
</dbReference>
<dbReference type="PANTHER" id="PTHR33446:SF2">
    <property type="entry name" value="PROTEIN TONB"/>
    <property type="match status" value="1"/>
</dbReference>
<comment type="caution">
    <text evidence="12">The sequence shown here is derived from an EMBL/GenBank/DDBJ whole genome shotgun (WGS) entry which is preliminary data.</text>
</comment>
<dbReference type="PANTHER" id="PTHR33446">
    <property type="entry name" value="PROTEIN TONB-RELATED"/>
    <property type="match status" value="1"/>
</dbReference>
<protein>
    <recommendedName>
        <fullName evidence="11">TonB C-terminal domain-containing protein</fullName>
    </recommendedName>
</protein>
<feature type="region of interest" description="Disordered" evidence="10">
    <location>
        <begin position="1"/>
        <end position="27"/>
    </location>
</feature>
<dbReference type="GO" id="GO:0015031">
    <property type="term" value="P:protein transport"/>
    <property type="evidence" value="ECO:0007669"/>
    <property type="project" value="UniProtKB-KW"/>
</dbReference>
<keyword evidence="4" id="KW-1003">Cell membrane</keyword>
<dbReference type="InterPro" id="IPR006260">
    <property type="entry name" value="TonB/TolA_C"/>
</dbReference>
<evidence type="ECO:0000256" key="7">
    <source>
        <dbReference type="ARBA" id="ARBA00022927"/>
    </source>
</evidence>
<evidence type="ECO:0000313" key="12">
    <source>
        <dbReference type="EMBL" id="KGM53315.1"/>
    </source>
</evidence>
<keyword evidence="7" id="KW-0653">Protein transport</keyword>
<dbReference type="GO" id="GO:0055085">
    <property type="term" value="P:transmembrane transport"/>
    <property type="evidence" value="ECO:0007669"/>
    <property type="project" value="InterPro"/>
</dbReference>
<name>A0A0A0ESX7_9GAMM</name>
<evidence type="ECO:0000313" key="13">
    <source>
        <dbReference type="Proteomes" id="UP000029998"/>
    </source>
</evidence>
<comment type="similarity">
    <text evidence="2">Belongs to the TonB family.</text>
</comment>
<evidence type="ECO:0000256" key="3">
    <source>
        <dbReference type="ARBA" id="ARBA00022448"/>
    </source>
</evidence>
<comment type="subcellular location">
    <subcellularLocation>
        <location evidence="1">Cell inner membrane</location>
        <topology evidence="1">Single-pass membrane protein</topology>
        <orientation evidence="1">Periplasmic side</orientation>
    </subcellularLocation>
</comment>
<dbReference type="EMBL" id="AVPU01000033">
    <property type="protein sequence ID" value="KGM53315.1"/>
    <property type="molecule type" value="Genomic_DNA"/>
</dbReference>
<proteinExistence type="inferred from homology"/>
<dbReference type="InterPro" id="IPR051045">
    <property type="entry name" value="TonB-dependent_transducer"/>
</dbReference>
<evidence type="ECO:0000256" key="5">
    <source>
        <dbReference type="ARBA" id="ARBA00022519"/>
    </source>
</evidence>
<dbReference type="Pfam" id="PF03544">
    <property type="entry name" value="TonB_C"/>
    <property type="match status" value="1"/>
</dbReference>